<dbReference type="PANTHER" id="PTHR45726">
    <property type="entry name" value="LEUKOTRIENE A-4 HYDROLASE"/>
    <property type="match status" value="1"/>
</dbReference>
<keyword evidence="2" id="KW-0479">Metal-binding</keyword>
<protein>
    <submittedName>
        <fullName evidence="4">M1 family metallopeptidase</fullName>
    </submittedName>
</protein>
<evidence type="ECO:0000259" key="3">
    <source>
        <dbReference type="Pfam" id="PF01433"/>
    </source>
</evidence>
<dbReference type="PANTHER" id="PTHR45726:SF3">
    <property type="entry name" value="LEUKOTRIENE A-4 HYDROLASE"/>
    <property type="match status" value="1"/>
</dbReference>
<dbReference type="Gene3D" id="1.10.390.10">
    <property type="entry name" value="Neutral Protease Domain 2"/>
    <property type="match status" value="1"/>
</dbReference>
<evidence type="ECO:0000313" key="4">
    <source>
        <dbReference type="EMBL" id="MBD3109901.1"/>
    </source>
</evidence>
<feature type="binding site" evidence="2">
    <location>
        <position position="345"/>
    </location>
    <ligand>
        <name>Zn(2+)</name>
        <dbReference type="ChEBI" id="CHEBI:29105"/>
        <note>catalytic</note>
    </ligand>
</feature>
<dbReference type="RefSeq" id="WP_190999435.1">
    <property type="nucleotide sequence ID" value="NZ_JACXSI010000046.1"/>
</dbReference>
<comment type="cofactor">
    <cofactor evidence="2">
        <name>Zn(2+)</name>
        <dbReference type="ChEBI" id="CHEBI:29105"/>
    </cofactor>
    <text evidence="2">Binds 1 zinc ion per subunit.</text>
</comment>
<comment type="caution">
    <text evidence="4">The sequence shown here is derived from an EMBL/GenBank/DDBJ whole genome shotgun (WGS) entry which is preliminary data.</text>
</comment>
<dbReference type="InterPro" id="IPR034015">
    <property type="entry name" value="M1_LTA4H"/>
</dbReference>
<dbReference type="Proteomes" id="UP000602076">
    <property type="component" value="Unassembled WGS sequence"/>
</dbReference>
<feature type="binding site" evidence="2">
    <location>
        <position position="341"/>
    </location>
    <ligand>
        <name>Zn(2+)</name>
        <dbReference type="ChEBI" id="CHEBI:29105"/>
        <note>catalytic</note>
    </ligand>
</feature>
<dbReference type="EMBL" id="JACXSI010000046">
    <property type="protein sequence ID" value="MBD3109901.1"/>
    <property type="molecule type" value="Genomic_DNA"/>
</dbReference>
<keyword evidence="2" id="KW-0862">Zinc</keyword>
<dbReference type="AlphaFoldDB" id="A0A927CZJ3"/>
<feature type="domain" description="Peptidase M1 membrane alanine aminopeptidase" evidence="3">
    <location>
        <begin position="284"/>
        <end position="476"/>
    </location>
</feature>
<gene>
    <name evidence="4" type="ORF">IEO70_16295</name>
</gene>
<dbReference type="SUPFAM" id="SSF55486">
    <property type="entry name" value="Metalloproteases ('zincins'), catalytic domain"/>
    <property type="match status" value="1"/>
</dbReference>
<feature type="binding site" evidence="2">
    <location>
        <position position="364"/>
    </location>
    <ligand>
        <name>Zn(2+)</name>
        <dbReference type="ChEBI" id="CHEBI:29105"/>
        <note>catalytic</note>
    </ligand>
</feature>
<evidence type="ECO:0000256" key="1">
    <source>
        <dbReference type="PIRSR" id="PIRSR634015-1"/>
    </source>
</evidence>
<feature type="active site" description="Proton donor" evidence="1">
    <location>
        <position position="416"/>
    </location>
</feature>
<proteinExistence type="predicted"/>
<sequence>MSKKLLWFSLFILLMILIVALKLTSLSKIEESMGNEKNTGRNFSPNTVPAGSDSQYDIDLKMTEDGIFHLSATVSIKNISQDSWSDLVFYFIPNIFTEETSLELQNPLKAAAMVKIHNINLDGEQVDYHLDKDTLRIPLSKKLEPDSQVKVEFQYEFTLPEGGLRFTKLNGNYHLAQFYPMVATYRNHKWNKEDYGFRGETYHTAFSDFKVSYEIPEAYTFVSSSEVDGEPGNSNGTFEIDNVKDIYIAILNDPMIIQTQTEEVTIRVFGFEDKKDIYREISEVAADALAYFQETIGPYPFAQLDIVIDSLGMEYPGIVTAYSIYDSGPASPDFLKSMVVHEIAHQWFYGLISNDPYHNGWLDEGMADFAKMLYRHSSTDSDIPYESMNNLIEMLEPLPVNLPLDQYGENMSSYIYGKSTTMLWNIFKEKGGIEEAENFLKSYYEYYQYKEVDSEEFVRFVKYYFDLEDDSVFEDWLLLE</sequence>
<dbReference type="GO" id="GO:0008237">
    <property type="term" value="F:metallopeptidase activity"/>
    <property type="evidence" value="ECO:0007669"/>
    <property type="project" value="InterPro"/>
</dbReference>
<evidence type="ECO:0000313" key="5">
    <source>
        <dbReference type="Proteomes" id="UP000602076"/>
    </source>
</evidence>
<dbReference type="GO" id="GO:0008270">
    <property type="term" value="F:zinc ion binding"/>
    <property type="evidence" value="ECO:0007669"/>
    <property type="project" value="InterPro"/>
</dbReference>
<keyword evidence="5" id="KW-1185">Reference proteome</keyword>
<dbReference type="InterPro" id="IPR027268">
    <property type="entry name" value="Peptidase_M4/M1_CTD_sf"/>
</dbReference>
<evidence type="ECO:0000256" key="2">
    <source>
        <dbReference type="PIRSR" id="PIRSR634015-3"/>
    </source>
</evidence>
<organism evidence="4 5">
    <name type="scientific">Peribacillus faecalis</name>
    <dbReference type="NCBI Taxonomy" id="2772559"/>
    <lineage>
        <taxon>Bacteria</taxon>
        <taxon>Bacillati</taxon>
        <taxon>Bacillota</taxon>
        <taxon>Bacilli</taxon>
        <taxon>Bacillales</taxon>
        <taxon>Bacillaceae</taxon>
        <taxon>Peribacillus</taxon>
    </lineage>
</organism>
<name>A0A927CZJ3_9BACI</name>
<feature type="active site" description="Proton acceptor" evidence="1">
    <location>
        <position position="342"/>
    </location>
</feature>
<dbReference type="InterPro" id="IPR014782">
    <property type="entry name" value="Peptidase_M1_dom"/>
</dbReference>
<dbReference type="CDD" id="cd09604">
    <property type="entry name" value="M1_APN_like"/>
    <property type="match status" value="1"/>
</dbReference>
<dbReference type="Pfam" id="PF01433">
    <property type="entry name" value="Peptidase_M1"/>
    <property type="match status" value="1"/>
</dbReference>
<reference evidence="4" key="1">
    <citation type="submission" date="2020-09" db="EMBL/GenBank/DDBJ databases">
        <title>Bacillus faecalis sp. nov., a moderately halophilic bacterium isolated from cow faeces.</title>
        <authorList>
            <person name="Jiang L."/>
            <person name="Lee J."/>
        </authorList>
    </citation>
    <scope>NUCLEOTIDE SEQUENCE</scope>
    <source>
        <strain evidence="4">AGMB 02131</strain>
    </source>
</reference>
<accession>A0A927CZJ3</accession>